<reference evidence="3 4" key="1">
    <citation type="submission" date="2018-05" db="EMBL/GenBank/DDBJ databases">
        <title>Lujinxingia marina gen. nov. sp. nov., a new facultative anaerobic member of the class Deltaproteobacteria, and proposal of Lujinxingaceae fam. nov.</title>
        <authorList>
            <person name="Li C.-M."/>
        </authorList>
    </citation>
    <scope>NUCLEOTIDE SEQUENCE [LARGE SCALE GENOMIC DNA]</scope>
    <source>
        <strain evidence="3 4">B210</strain>
    </source>
</reference>
<keyword evidence="4" id="KW-1185">Reference proteome</keyword>
<feature type="region of interest" description="Disordered" evidence="1">
    <location>
        <begin position="192"/>
        <end position="220"/>
    </location>
</feature>
<protein>
    <submittedName>
        <fullName evidence="3">Uncharacterized protein</fullName>
    </submittedName>
</protein>
<keyword evidence="2" id="KW-0812">Transmembrane</keyword>
<dbReference type="EMBL" id="QHKO01000003">
    <property type="protein sequence ID" value="RAL23022.1"/>
    <property type="molecule type" value="Genomic_DNA"/>
</dbReference>
<keyword evidence="2" id="KW-1133">Transmembrane helix</keyword>
<dbReference type="Proteomes" id="UP000249169">
    <property type="component" value="Unassembled WGS sequence"/>
</dbReference>
<evidence type="ECO:0000256" key="1">
    <source>
        <dbReference type="SAM" id="MobiDB-lite"/>
    </source>
</evidence>
<sequence>MIEMLIYAFAGVLVVGGLVLYYWGQIREGLIWDALRQARGWKAGEDTFFDVSWELDTGAGPARVKVGRASRRWVMVAMEFGAPFPQHLTITERVLPLSGEPDRRFGEAGSPFHRGLKVSAPAQAPGVERLARAGFGELLVALRKRGARVELRERRLKLEYVKTLFKTREELEAFVERQLEAAQTIAEMAGLQGGENQPVPEPRALAQGTSLREKRSTGHW</sequence>
<name>A0A328C7G7_9DELT</name>
<dbReference type="AlphaFoldDB" id="A0A328C7G7"/>
<evidence type="ECO:0000313" key="4">
    <source>
        <dbReference type="Proteomes" id="UP000249169"/>
    </source>
</evidence>
<organism evidence="3 4">
    <name type="scientific">Lujinxingia litoralis</name>
    <dbReference type="NCBI Taxonomy" id="2211119"/>
    <lineage>
        <taxon>Bacteria</taxon>
        <taxon>Deltaproteobacteria</taxon>
        <taxon>Bradymonadales</taxon>
        <taxon>Lujinxingiaceae</taxon>
        <taxon>Lujinxingia</taxon>
    </lineage>
</organism>
<feature type="compositionally biased region" description="Basic and acidic residues" evidence="1">
    <location>
        <begin position="211"/>
        <end position="220"/>
    </location>
</feature>
<accession>A0A328C7G7</accession>
<evidence type="ECO:0000313" key="3">
    <source>
        <dbReference type="EMBL" id="RAL23022.1"/>
    </source>
</evidence>
<proteinExistence type="predicted"/>
<comment type="caution">
    <text evidence="3">The sequence shown here is derived from an EMBL/GenBank/DDBJ whole genome shotgun (WGS) entry which is preliminary data.</text>
</comment>
<keyword evidence="2" id="KW-0472">Membrane</keyword>
<evidence type="ECO:0000256" key="2">
    <source>
        <dbReference type="SAM" id="Phobius"/>
    </source>
</evidence>
<feature type="transmembrane region" description="Helical" evidence="2">
    <location>
        <begin position="6"/>
        <end position="23"/>
    </location>
</feature>
<gene>
    <name evidence="3" type="ORF">DL240_09035</name>
</gene>